<dbReference type="AlphaFoldDB" id="L1JK18"/>
<dbReference type="EnsemblProtists" id="EKX48682">
    <property type="protein sequence ID" value="EKX48682"/>
    <property type="gene ID" value="GUITHDRAFT_105315"/>
</dbReference>
<keyword evidence="4" id="KW-1185">Reference proteome</keyword>
<gene>
    <name evidence="2" type="ORF">GUITHDRAFT_105315</name>
</gene>
<dbReference type="RefSeq" id="XP_005835662.1">
    <property type="nucleotide sequence ID" value="XM_005835605.1"/>
</dbReference>
<sequence>MFKEDPRFGEPMPRNIDMLEEQQELLELRDNICCPLAVGEILNDLLCTIEDCSTYPIFKRGARVVMGLMGSKQLDLVVAAKDVGEKGAKTILNELPKQCKTHNVPLVWVEKSEDIAKACGSKKPVACIGLVGSEGTQFLGAIRSIVSRVFNGETTLREFTSTVKRLNPAKQ</sequence>
<evidence type="ECO:0000313" key="4">
    <source>
        <dbReference type="Proteomes" id="UP000011087"/>
    </source>
</evidence>
<dbReference type="Pfam" id="PF01248">
    <property type="entry name" value="Ribosomal_L7Ae"/>
    <property type="match status" value="1"/>
</dbReference>
<reference evidence="4" key="2">
    <citation type="submission" date="2012-11" db="EMBL/GenBank/DDBJ databases">
        <authorList>
            <person name="Kuo A."/>
            <person name="Curtis B.A."/>
            <person name="Tanifuji G."/>
            <person name="Burki F."/>
            <person name="Gruber A."/>
            <person name="Irimia M."/>
            <person name="Maruyama S."/>
            <person name="Arias M.C."/>
            <person name="Ball S.G."/>
            <person name="Gile G.H."/>
            <person name="Hirakawa Y."/>
            <person name="Hopkins J.F."/>
            <person name="Rensing S.A."/>
            <person name="Schmutz J."/>
            <person name="Symeonidi A."/>
            <person name="Elias M."/>
            <person name="Eveleigh R.J."/>
            <person name="Herman E.K."/>
            <person name="Klute M.J."/>
            <person name="Nakayama T."/>
            <person name="Obornik M."/>
            <person name="Reyes-Prieto A."/>
            <person name="Armbrust E.V."/>
            <person name="Aves S.J."/>
            <person name="Beiko R.G."/>
            <person name="Coutinho P."/>
            <person name="Dacks J.B."/>
            <person name="Durnford D.G."/>
            <person name="Fast N.M."/>
            <person name="Green B.R."/>
            <person name="Grisdale C."/>
            <person name="Hempe F."/>
            <person name="Henrissat B."/>
            <person name="Hoppner M.P."/>
            <person name="Ishida K.-I."/>
            <person name="Kim E."/>
            <person name="Koreny L."/>
            <person name="Kroth P.G."/>
            <person name="Liu Y."/>
            <person name="Malik S.-B."/>
            <person name="Maier U.G."/>
            <person name="McRose D."/>
            <person name="Mock T."/>
            <person name="Neilson J.A."/>
            <person name="Onodera N.T."/>
            <person name="Poole A.M."/>
            <person name="Pritham E.J."/>
            <person name="Richards T.A."/>
            <person name="Rocap G."/>
            <person name="Roy S.W."/>
            <person name="Sarai C."/>
            <person name="Schaack S."/>
            <person name="Shirato S."/>
            <person name="Slamovits C.H."/>
            <person name="Spencer D.F."/>
            <person name="Suzuki S."/>
            <person name="Worden A.Z."/>
            <person name="Zauner S."/>
            <person name="Barry K."/>
            <person name="Bell C."/>
            <person name="Bharti A.K."/>
            <person name="Crow J.A."/>
            <person name="Grimwood J."/>
            <person name="Kramer R."/>
            <person name="Lindquist E."/>
            <person name="Lucas S."/>
            <person name="Salamov A."/>
            <person name="McFadden G.I."/>
            <person name="Lane C.E."/>
            <person name="Keeling P.J."/>
            <person name="Gray M.W."/>
            <person name="Grigoriev I.V."/>
            <person name="Archibald J.M."/>
        </authorList>
    </citation>
    <scope>NUCLEOTIDE SEQUENCE</scope>
    <source>
        <strain evidence="4">CCMP2712</strain>
    </source>
</reference>
<dbReference type="PaxDb" id="55529-EKX48682"/>
<dbReference type="GeneID" id="17305550"/>
<dbReference type="KEGG" id="gtt:GUITHDRAFT_105315"/>
<dbReference type="Gene3D" id="3.30.1330.30">
    <property type="match status" value="1"/>
</dbReference>
<feature type="domain" description="Ribosomal protein eL8/eL30/eS12/Gadd45" evidence="1">
    <location>
        <begin position="59"/>
        <end position="131"/>
    </location>
</feature>
<accession>L1JK18</accession>
<reference evidence="2 4" key="1">
    <citation type="journal article" date="2012" name="Nature">
        <title>Algal genomes reveal evolutionary mosaicism and the fate of nucleomorphs.</title>
        <authorList>
            <consortium name="DOE Joint Genome Institute"/>
            <person name="Curtis B.A."/>
            <person name="Tanifuji G."/>
            <person name="Burki F."/>
            <person name="Gruber A."/>
            <person name="Irimia M."/>
            <person name="Maruyama S."/>
            <person name="Arias M.C."/>
            <person name="Ball S.G."/>
            <person name="Gile G.H."/>
            <person name="Hirakawa Y."/>
            <person name="Hopkins J.F."/>
            <person name="Kuo A."/>
            <person name="Rensing S.A."/>
            <person name="Schmutz J."/>
            <person name="Symeonidi A."/>
            <person name="Elias M."/>
            <person name="Eveleigh R.J."/>
            <person name="Herman E.K."/>
            <person name="Klute M.J."/>
            <person name="Nakayama T."/>
            <person name="Obornik M."/>
            <person name="Reyes-Prieto A."/>
            <person name="Armbrust E.V."/>
            <person name="Aves S.J."/>
            <person name="Beiko R.G."/>
            <person name="Coutinho P."/>
            <person name="Dacks J.B."/>
            <person name="Durnford D.G."/>
            <person name="Fast N.M."/>
            <person name="Green B.R."/>
            <person name="Grisdale C.J."/>
            <person name="Hempel F."/>
            <person name="Henrissat B."/>
            <person name="Hoppner M.P."/>
            <person name="Ishida K."/>
            <person name="Kim E."/>
            <person name="Koreny L."/>
            <person name="Kroth P.G."/>
            <person name="Liu Y."/>
            <person name="Malik S.B."/>
            <person name="Maier U.G."/>
            <person name="McRose D."/>
            <person name="Mock T."/>
            <person name="Neilson J.A."/>
            <person name="Onodera N.T."/>
            <person name="Poole A.M."/>
            <person name="Pritham E.J."/>
            <person name="Richards T.A."/>
            <person name="Rocap G."/>
            <person name="Roy S.W."/>
            <person name="Sarai C."/>
            <person name="Schaack S."/>
            <person name="Shirato S."/>
            <person name="Slamovits C.H."/>
            <person name="Spencer D.F."/>
            <person name="Suzuki S."/>
            <person name="Worden A.Z."/>
            <person name="Zauner S."/>
            <person name="Barry K."/>
            <person name="Bell C."/>
            <person name="Bharti A.K."/>
            <person name="Crow J.A."/>
            <person name="Grimwood J."/>
            <person name="Kramer R."/>
            <person name="Lindquist E."/>
            <person name="Lucas S."/>
            <person name="Salamov A."/>
            <person name="McFadden G.I."/>
            <person name="Lane C.E."/>
            <person name="Keeling P.J."/>
            <person name="Gray M.W."/>
            <person name="Grigoriev I.V."/>
            <person name="Archibald J.M."/>
        </authorList>
    </citation>
    <scope>NUCLEOTIDE SEQUENCE</scope>
    <source>
        <strain evidence="2 4">CCMP2712</strain>
    </source>
</reference>
<dbReference type="EMBL" id="JH992984">
    <property type="protein sequence ID" value="EKX48682.1"/>
    <property type="molecule type" value="Genomic_DNA"/>
</dbReference>
<evidence type="ECO:0000313" key="3">
    <source>
        <dbReference type="EnsemblProtists" id="EKX48682"/>
    </source>
</evidence>
<evidence type="ECO:0000259" key="1">
    <source>
        <dbReference type="Pfam" id="PF01248"/>
    </source>
</evidence>
<organism evidence="2">
    <name type="scientific">Guillardia theta (strain CCMP2712)</name>
    <name type="common">Cryptophyte</name>
    <dbReference type="NCBI Taxonomy" id="905079"/>
    <lineage>
        <taxon>Eukaryota</taxon>
        <taxon>Cryptophyceae</taxon>
        <taxon>Pyrenomonadales</taxon>
        <taxon>Geminigeraceae</taxon>
        <taxon>Guillardia</taxon>
    </lineage>
</organism>
<protein>
    <recommendedName>
        <fullName evidence="1">Ribosomal protein eL8/eL30/eS12/Gadd45 domain-containing protein</fullName>
    </recommendedName>
</protein>
<proteinExistence type="predicted"/>
<dbReference type="STRING" id="905079.L1JK18"/>
<dbReference type="HOGENOM" id="CLU_1565835_0_0_1"/>
<dbReference type="InterPro" id="IPR029064">
    <property type="entry name" value="Ribosomal_eL30-like_sf"/>
</dbReference>
<dbReference type="InterPro" id="IPR004038">
    <property type="entry name" value="Ribosomal_eL8/eL30/eS12/Gad45"/>
</dbReference>
<evidence type="ECO:0000313" key="2">
    <source>
        <dbReference type="EMBL" id="EKX48682.1"/>
    </source>
</evidence>
<reference evidence="3" key="3">
    <citation type="submission" date="2015-06" db="UniProtKB">
        <authorList>
            <consortium name="EnsemblProtists"/>
        </authorList>
    </citation>
    <scope>IDENTIFICATION</scope>
</reference>
<dbReference type="Proteomes" id="UP000011087">
    <property type="component" value="Unassembled WGS sequence"/>
</dbReference>
<name>L1JK18_GUITC</name>
<dbReference type="SUPFAM" id="SSF55315">
    <property type="entry name" value="L30e-like"/>
    <property type="match status" value="1"/>
</dbReference>